<name>A0A1G5DSY8_9BACL</name>
<dbReference type="AlphaFoldDB" id="A0A1G5DSY8"/>
<dbReference type="Proteomes" id="UP000198538">
    <property type="component" value="Unassembled WGS sequence"/>
</dbReference>
<accession>A0A1G5DSY8</accession>
<evidence type="ECO:0000313" key="2">
    <source>
        <dbReference type="Proteomes" id="UP000198538"/>
    </source>
</evidence>
<gene>
    <name evidence="1" type="ORF">SAMN05720606_1037</name>
</gene>
<dbReference type="STRING" id="582692.SAMN05720606_1037"/>
<sequence>MFGKTSRKVFWLLLLIGGMIMIGIKSPATAEDVDIRAAWVWQAQSVKSAGDELLENAAKHKINRLYVNVDTTISKEVYRAFIAKADREGIAIEALGGDPFWGVQGREGPMLRLTSWVQDYNQAVEASERFDAIHLDVKPYVLPAWKEDAKPLVQSWISNMKMVLNQAKQDGGIAVHVDLPFWLDSYTVKGDRTADDADNEALSHWFIQNVDHVTLLAYRDNAQGNNGIIRIIEQEMQWADASGTSVTVGVNTKPMPGEEFTSFAGKGSAQLENALQEVATAFREHKSYAGSAVHDLTYWGELEPGEQTPPEKPVNPPASAPEIRGTYIWEASQVTDDGGDHILAFAKQQKINWLYVRLDLDQRHSSYRSFVKRAKAQGIEVHAMGGHPIWGKKENRPRIKRLIDYVKNYNAEVEPDERFEGIHLDIEPYTLPEWEANRNTLLTEWASNIAYFQEETKKDSNLETSADLAVWLDTYPLPGKDISVTEFMIDTLDHVSLMAFRNTAEGSNGIAAVVSQEMEIADRLGKRLLISVEMKENFEGTHISFHEKGAEEMESQLIKLPDLLSKYKAYKGNLVHAYDYWIEAKP</sequence>
<keyword evidence="2" id="KW-1185">Reference proteome</keyword>
<organism evidence="1 2">
    <name type="scientific">Paenibacillus polysaccharolyticus</name>
    <dbReference type="NCBI Taxonomy" id="582692"/>
    <lineage>
        <taxon>Bacteria</taxon>
        <taxon>Bacillati</taxon>
        <taxon>Bacillota</taxon>
        <taxon>Bacilli</taxon>
        <taxon>Bacillales</taxon>
        <taxon>Paenibacillaceae</taxon>
        <taxon>Paenibacillus</taxon>
    </lineage>
</organism>
<proteinExistence type="predicted"/>
<evidence type="ECO:0000313" key="1">
    <source>
        <dbReference type="EMBL" id="SCY17521.1"/>
    </source>
</evidence>
<dbReference type="EMBL" id="FMVM01000003">
    <property type="protein sequence ID" value="SCY17521.1"/>
    <property type="molecule type" value="Genomic_DNA"/>
</dbReference>
<protein>
    <submittedName>
        <fullName evidence="1">Uncharacterized protein</fullName>
    </submittedName>
</protein>
<reference evidence="2" key="1">
    <citation type="submission" date="2016-10" db="EMBL/GenBank/DDBJ databases">
        <authorList>
            <person name="Varghese N."/>
            <person name="Submissions S."/>
        </authorList>
    </citation>
    <scope>NUCLEOTIDE SEQUENCE [LARGE SCALE GENOMIC DNA]</scope>
    <source>
        <strain evidence="2">BL9</strain>
    </source>
</reference>
<dbReference type="RefSeq" id="WP_090916554.1">
    <property type="nucleotide sequence ID" value="NZ_FMVM01000003.1"/>
</dbReference>